<reference evidence="1 2" key="1">
    <citation type="submission" date="2023-01" db="EMBL/GenBank/DDBJ databases">
        <title>Analysis of 21 Apiospora genomes using comparative genomics revels a genus with tremendous synthesis potential of carbohydrate active enzymes and secondary metabolites.</title>
        <authorList>
            <person name="Sorensen T."/>
        </authorList>
    </citation>
    <scope>NUCLEOTIDE SEQUENCE [LARGE SCALE GENOMIC DNA]</scope>
    <source>
        <strain evidence="1 2">CBS 114990</strain>
    </source>
</reference>
<gene>
    <name evidence="1" type="ORF">PG997_006814</name>
</gene>
<dbReference type="GeneID" id="92044189"/>
<evidence type="ECO:0000313" key="1">
    <source>
        <dbReference type="EMBL" id="KAK8085543.1"/>
    </source>
</evidence>
<sequence length="476" mass="52663">MCLTLFTHHCSAGHETRPLCTLNPATDCTVRNPYVEPARNLCLAPCSGVFVDAASQCAWHGKCCRLVRTPMCGAFEPRDCPNNVAYHQRKEPTTAADKDGDVDMAPPPFPPLPEFNEEPWFVALRWDFFQAGTDLHSVAQRGPHYAAAMTRAKLKPSAEAADAAARRQGWFRWARRGYRENDRKYQYIAFYLGQLARVWDRNAQYGLCPPRPGRMPDPKLAWPGYARVDTDMGVWSIGFELVRNVERPVVRPPEGQGVFEKHHVPRRVGVNPVDYAALLPPLPDVVLEDGTDDGGSSDLDSSLAPETAVCPVSPAPTAASCSSTINPFVLSAPSTPLSPPPIPRCIAPETPAAALASQASLERCLALQDADITHQIQMTGFPQELFARYVEQNHHGHNLNSNNGMIPDDALIRQGDPVMRDRVAAARDEVIISPQSSTMVLMPQPGEMETRRVEVGVQVKRKEVEVKMEDISWMTW</sequence>
<protein>
    <submittedName>
        <fullName evidence="1">Uncharacterized protein</fullName>
    </submittedName>
</protein>
<name>A0ABR1WPV6_9PEZI</name>
<dbReference type="Proteomes" id="UP001433268">
    <property type="component" value="Unassembled WGS sequence"/>
</dbReference>
<proteinExistence type="predicted"/>
<evidence type="ECO:0000313" key="2">
    <source>
        <dbReference type="Proteomes" id="UP001433268"/>
    </source>
</evidence>
<dbReference type="RefSeq" id="XP_066670052.1">
    <property type="nucleotide sequence ID" value="XM_066811129.1"/>
</dbReference>
<dbReference type="EMBL" id="JAQQWN010000005">
    <property type="protein sequence ID" value="KAK8085543.1"/>
    <property type="molecule type" value="Genomic_DNA"/>
</dbReference>
<organism evidence="1 2">
    <name type="scientific">Apiospora hydei</name>
    <dbReference type="NCBI Taxonomy" id="1337664"/>
    <lineage>
        <taxon>Eukaryota</taxon>
        <taxon>Fungi</taxon>
        <taxon>Dikarya</taxon>
        <taxon>Ascomycota</taxon>
        <taxon>Pezizomycotina</taxon>
        <taxon>Sordariomycetes</taxon>
        <taxon>Xylariomycetidae</taxon>
        <taxon>Amphisphaeriales</taxon>
        <taxon>Apiosporaceae</taxon>
        <taxon>Apiospora</taxon>
    </lineage>
</organism>
<accession>A0ABR1WPV6</accession>
<comment type="caution">
    <text evidence="1">The sequence shown here is derived from an EMBL/GenBank/DDBJ whole genome shotgun (WGS) entry which is preliminary data.</text>
</comment>
<keyword evidence="2" id="KW-1185">Reference proteome</keyword>